<reference evidence="4" key="1">
    <citation type="journal article" date="2016" name="Genome Announc.">
        <title>Draft Genome Sequences of Five Rapidly Growing Mycobacterium Species, M. thermoresistibile, M. fortuitum subsp. acetamidolyticum, M. canariasense, M. brisbanense, and M. novocastrense.</title>
        <authorList>
            <person name="Katahira K."/>
            <person name="Ogura Y."/>
            <person name="Gotoh Y."/>
            <person name="Hayashi T."/>
        </authorList>
    </citation>
    <scope>NUCLEOTIDE SEQUENCE [LARGE SCALE GENOMIC DNA]</scope>
    <source>
        <strain evidence="4">JCM15298</strain>
    </source>
</reference>
<dbReference type="Pfam" id="PF01903">
    <property type="entry name" value="CbiX"/>
    <property type="match status" value="2"/>
</dbReference>
<dbReference type="AlphaFoldDB" id="A0A100W8X9"/>
<keyword evidence="1" id="KW-0479">Metal-binding</keyword>
<dbReference type="OrthoDB" id="7345302at2"/>
<evidence type="ECO:0000313" key="4">
    <source>
        <dbReference type="Proteomes" id="UP000069443"/>
    </source>
</evidence>
<dbReference type="RefSeq" id="WP_062655079.1">
    <property type="nucleotide sequence ID" value="NZ_BCSY01000021.1"/>
</dbReference>
<dbReference type="PANTHER" id="PTHR33542">
    <property type="entry name" value="SIROHYDROCHLORIN FERROCHELATASE, CHLOROPLASTIC"/>
    <property type="match status" value="1"/>
</dbReference>
<dbReference type="EMBL" id="BCSY01000021">
    <property type="protein sequence ID" value="GAS93684.1"/>
    <property type="molecule type" value="Genomic_DNA"/>
</dbReference>
<dbReference type="GO" id="GO:0046872">
    <property type="term" value="F:metal ion binding"/>
    <property type="evidence" value="ECO:0007669"/>
    <property type="project" value="UniProtKB-KW"/>
</dbReference>
<evidence type="ECO:0000313" key="3">
    <source>
        <dbReference type="EMBL" id="GAS93684.1"/>
    </source>
</evidence>
<name>A0A100W8X9_MYCCR</name>
<dbReference type="CDD" id="cd03416">
    <property type="entry name" value="CbiX_SirB_N"/>
    <property type="match status" value="1"/>
</dbReference>
<dbReference type="InterPro" id="IPR002762">
    <property type="entry name" value="CbiX-like"/>
</dbReference>
<dbReference type="STRING" id="228230.RMCC_0650"/>
<dbReference type="Gene3D" id="3.40.50.1400">
    <property type="match status" value="2"/>
</dbReference>
<dbReference type="GO" id="GO:0016829">
    <property type="term" value="F:lyase activity"/>
    <property type="evidence" value="ECO:0007669"/>
    <property type="project" value="UniProtKB-KW"/>
</dbReference>
<comment type="caution">
    <text evidence="3">The sequence shown here is derived from an EMBL/GenBank/DDBJ whole genome shotgun (WGS) entry which is preliminary data.</text>
</comment>
<keyword evidence="4" id="KW-1185">Reference proteome</keyword>
<dbReference type="InterPro" id="IPR050963">
    <property type="entry name" value="Sirohydro_Cobaltochel/CbiX"/>
</dbReference>
<organism evidence="3 4">
    <name type="scientific">Mycolicibacterium canariasense</name>
    <name type="common">Mycobacterium canariasense</name>
    <dbReference type="NCBI Taxonomy" id="228230"/>
    <lineage>
        <taxon>Bacteria</taxon>
        <taxon>Bacillati</taxon>
        <taxon>Actinomycetota</taxon>
        <taxon>Actinomycetes</taxon>
        <taxon>Mycobacteriales</taxon>
        <taxon>Mycobacteriaceae</taxon>
        <taxon>Mycolicibacterium</taxon>
    </lineage>
</organism>
<dbReference type="CDD" id="cd03414">
    <property type="entry name" value="CbiX_SirB_C"/>
    <property type="match status" value="1"/>
</dbReference>
<accession>A0A100W8X9</accession>
<sequence>MNYILVAHGTRKAGGVNMIGELAQRVSAVVDREVRVAFVDVLGPTPREVLDSLPGDEPAVVVPAFLAGGYHVRVDVPAHVAASGHRRVVVTPPLGPCQGTVRVMADRLYESGWRTGDSVIMAAAGTSDVSAASDLRRTAAMLSALTGDRVELAFAATGTPTVADAVQNAHRRSGRCVAVASYLLADGLFQDRLRDSGADIVGDPLGIHPGMVRLIAGRFRRARVHGLSAAA</sequence>
<keyword evidence="2" id="KW-0456">Lyase</keyword>
<proteinExistence type="predicted"/>
<dbReference type="PANTHER" id="PTHR33542:SF5">
    <property type="entry name" value="FERROCHELATASE CHE1"/>
    <property type="match status" value="1"/>
</dbReference>
<evidence type="ECO:0000256" key="1">
    <source>
        <dbReference type="ARBA" id="ARBA00022723"/>
    </source>
</evidence>
<protein>
    <submittedName>
        <fullName evidence="3">Cobalamin (Vitamin B12) biosynthesis CbiX protein</fullName>
    </submittedName>
</protein>
<gene>
    <name evidence="3" type="ORF">RMCC_0650</name>
</gene>
<evidence type="ECO:0000256" key="2">
    <source>
        <dbReference type="ARBA" id="ARBA00023239"/>
    </source>
</evidence>
<dbReference type="Proteomes" id="UP000069443">
    <property type="component" value="Unassembled WGS sequence"/>
</dbReference>
<dbReference type="SUPFAM" id="SSF53800">
    <property type="entry name" value="Chelatase"/>
    <property type="match status" value="1"/>
</dbReference>
<reference evidence="4" key="2">
    <citation type="submission" date="2016-02" db="EMBL/GenBank/DDBJ databases">
        <title>Draft genome sequence of five rapidly growing Mycobacterium species.</title>
        <authorList>
            <person name="Katahira K."/>
            <person name="Gotou Y."/>
            <person name="Iida K."/>
            <person name="Ogura Y."/>
            <person name="Hayashi T."/>
        </authorList>
    </citation>
    <scope>NUCLEOTIDE SEQUENCE [LARGE SCALE GENOMIC DNA]</scope>
    <source>
        <strain evidence="4">JCM15298</strain>
    </source>
</reference>